<evidence type="ECO:0000256" key="1">
    <source>
        <dbReference type="SAM" id="Phobius"/>
    </source>
</evidence>
<dbReference type="AlphaFoldDB" id="A0A176Z5R0"/>
<evidence type="ECO:0000313" key="3">
    <source>
        <dbReference type="Proteomes" id="UP000076959"/>
    </source>
</evidence>
<dbReference type="Proteomes" id="UP000076959">
    <property type="component" value="Unassembled WGS sequence"/>
</dbReference>
<comment type="caution">
    <text evidence="2">The sequence shown here is derived from an EMBL/GenBank/DDBJ whole genome shotgun (WGS) entry which is preliminary data.</text>
</comment>
<sequence length="64" mass="7335">MIAQTTRANQKTEMLQKARAALPLTKIRERAFEGAFFSVALIAMAGWVYFITLLLVRLFLWFLG</sequence>
<organism evidence="2 3">
    <name type="scientific">Bradyrhizobium centrolobii</name>
    <dbReference type="NCBI Taxonomy" id="1505087"/>
    <lineage>
        <taxon>Bacteria</taxon>
        <taxon>Pseudomonadati</taxon>
        <taxon>Pseudomonadota</taxon>
        <taxon>Alphaproteobacteria</taxon>
        <taxon>Hyphomicrobiales</taxon>
        <taxon>Nitrobacteraceae</taxon>
        <taxon>Bradyrhizobium</taxon>
    </lineage>
</organism>
<gene>
    <name evidence="2" type="ORF">AYJ54_39550</name>
</gene>
<keyword evidence="1" id="KW-0472">Membrane</keyword>
<reference evidence="2 3" key="1">
    <citation type="submission" date="2016-03" db="EMBL/GenBank/DDBJ databases">
        <title>Draft Genome Sequence of the Strain BR 10245 (Bradyrhizobium sp.) isolated from nodules of Centrolobium paraense.</title>
        <authorList>
            <person name="Simoes-Araujo J.L.Sr."/>
            <person name="Barauna A.C."/>
            <person name="Silva K."/>
            <person name="Zilli J.E."/>
        </authorList>
    </citation>
    <scope>NUCLEOTIDE SEQUENCE [LARGE SCALE GENOMIC DNA]</scope>
    <source>
        <strain evidence="2 3">BR 10245</strain>
    </source>
</reference>
<keyword evidence="3" id="KW-1185">Reference proteome</keyword>
<proteinExistence type="predicted"/>
<feature type="transmembrane region" description="Helical" evidence="1">
    <location>
        <begin position="35"/>
        <end position="63"/>
    </location>
</feature>
<name>A0A176Z5R0_9BRAD</name>
<keyword evidence="1" id="KW-0812">Transmembrane</keyword>
<keyword evidence="1" id="KW-1133">Transmembrane helix</keyword>
<accession>A0A176Z5R0</accession>
<evidence type="ECO:0000313" key="2">
    <source>
        <dbReference type="EMBL" id="OAF15474.1"/>
    </source>
</evidence>
<dbReference type="EMBL" id="LUUB01000022">
    <property type="protein sequence ID" value="OAF15474.1"/>
    <property type="molecule type" value="Genomic_DNA"/>
</dbReference>
<protein>
    <submittedName>
        <fullName evidence="2">Uncharacterized protein</fullName>
    </submittedName>
</protein>